<reference evidence="2 3" key="1">
    <citation type="submission" date="2024-02" db="EMBL/GenBank/DDBJ databases">
        <title>Adaptive strategies in a cosmopolitan and abundant soil bacterium.</title>
        <authorList>
            <person name="Carini P."/>
        </authorList>
    </citation>
    <scope>NUCLEOTIDE SEQUENCE [LARGE SCALE GENOMIC DNA]</scope>
    <source>
        <strain evidence="2 3">AZCC 1608</strain>
    </source>
</reference>
<evidence type="ECO:0008006" key="4">
    <source>
        <dbReference type="Google" id="ProtNLM"/>
    </source>
</evidence>
<feature type="transmembrane region" description="Helical" evidence="1">
    <location>
        <begin position="44"/>
        <end position="62"/>
    </location>
</feature>
<dbReference type="Proteomes" id="UP001364224">
    <property type="component" value="Unassembled WGS sequence"/>
</dbReference>
<feature type="transmembrane region" description="Helical" evidence="1">
    <location>
        <begin position="99"/>
        <end position="118"/>
    </location>
</feature>
<evidence type="ECO:0000313" key="3">
    <source>
        <dbReference type="Proteomes" id="UP001364224"/>
    </source>
</evidence>
<sequence length="188" mass="20344">MTFGHSSRRGVNDMFAIDAARRIAAVAITAVQTLSSKRVSSGTFLLGLLAGAGLTAQVHKWWTSSFGLCLSSSAGLDQINDTQPDLVLAFTLYPVTTSAGQLAVLTVAVAVLIGFLLWTKRATSASFFLGVLAGTGFVLSFDIVWVHWIFGLHHLTNTQMDLVLEPLFVLLGLAFLWFAITRERRQAT</sequence>
<protein>
    <recommendedName>
        <fullName evidence="4">DUF4386 family protein</fullName>
    </recommendedName>
</protein>
<name>A0ABU8BAZ1_9BRAD</name>
<feature type="transmembrane region" description="Helical" evidence="1">
    <location>
        <begin position="125"/>
        <end position="150"/>
    </location>
</feature>
<accession>A0ABU8BAZ1</accession>
<evidence type="ECO:0000256" key="1">
    <source>
        <dbReference type="SAM" id="Phobius"/>
    </source>
</evidence>
<keyword evidence="1" id="KW-1133">Transmembrane helix</keyword>
<evidence type="ECO:0000313" key="2">
    <source>
        <dbReference type="EMBL" id="MEH2555173.1"/>
    </source>
</evidence>
<comment type="caution">
    <text evidence="2">The sequence shown here is derived from an EMBL/GenBank/DDBJ whole genome shotgun (WGS) entry which is preliminary data.</text>
</comment>
<gene>
    <name evidence="2" type="ORF">V1286_002702</name>
</gene>
<feature type="transmembrane region" description="Helical" evidence="1">
    <location>
        <begin position="162"/>
        <end position="180"/>
    </location>
</feature>
<keyword evidence="3" id="KW-1185">Reference proteome</keyword>
<keyword evidence="1" id="KW-0472">Membrane</keyword>
<organism evidence="2 3">
    <name type="scientific">Bradyrhizobium algeriense</name>
    <dbReference type="NCBI Taxonomy" id="634784"/>
    <lineage>
        <taxon>Bacteria</taxon>
        <taxon>Pseudomonadati</taxon>
        <taxon>Pseudomonadota</taxon>
        <taxon>Alphaproteobacteria</taxon>
        <taxon>Hyphomicrobiales</taxon>
        <taxon>Nitrobacteraceae</taxon>
        <taxon>Bradyrhizobium</taxon>
    </lineage>
</organism>
<proteinExistence type="predicted"/>
<keyword evidence="1" id="KW-0812">Transmembrane</keyword>
<dbReference type="EMBL" id="JAZHRV010000001">
    <property type="protein sequence ID" value="MEH2555173.1"/>
    <property type="molecule type" value="Genomic_DNA"/>
</dbReference>